<proteinExistence type="predicted"/>
<gene>
    <name evidence="1" type="ORF">NPX36_12735</name>
</gene>
<evidence type="ECO:0000313" key="2">
    <source>
        <dbReference type="Proteomes" id="UP001317001"/>
    </source>
</evidence>
<sequence length="57" mass="6669">MELKSVKEIIPIYDAQILTYMKLLKCPKGILINFNCSNIFQHGQKTYLNEYFSSLPK</sequence>
<reference evidence="1 2" key="1">
    <citation type="submission" date="2022-08" db="EMBL/GenBank/DDBJ databases">
        <title>Myroides zhujiangensis sp. nov., a novel bacterium isolated from sediment in the Pearl River Estuary.</title>
        <authorList>
            <person name="Cui L."/>
        </authorList>
    </citation>
    <scope>NUCLEOTIDE SEQUENCE [LARGE SCALE GENOMIC DNA]</scope>
    <source>
        <strain evidence="1 2">SCSIO 72103</strain>
    </source>
</reference>
<dbReference type="Proteomes" id="UP001317001">
    <property type="component" value="Chromosome"/>
</dbReference>
<dbReference type="RefSeq" id="WP_257499102.1">
    <property type="nucleotide sequence ID" value="NZ_CP102382.1"/>
</dbReference>
<keyword evidence="2" id="KW-1185">Reference proteome</keyword>
<dbReference type="NCBIfam" id="TIGR04256">
    <property type="entry name" value="GxxExxY"/>
    <property type="match status" value="1"/>
</dbReference>
<evidence type="ECO:0000313" key="1">
    <source>
        <dbReference type="EMBL" id="UUV21176.1"/>
    </source>
</evidence>
<protein>
    <submittedName>
        <fullName evidence="1">GxxExxY protein</fullName>
    </submittedName>
</protein>
<dbReference type="EMBL" id="CP102382">
    <property type="protein sequence ID" value="UUV21176.1"/>
    <property type="molecule type" value="Genomic_DNA"/>
</dbReference>
<name>A0ABY5NRK1_9FLAO</name>
<dbReference type="InterPro" id="IPR026350">
    <property type="entry name" value="GxxExxY"/>
</dbReference>
<organism evidence="1 2">
    <name type="scientific">Paenimyroides aestuarii</name>
    <dbReference type="NCBI Taxonomy" id="2968490"/>
    <lineage>
        <taxon>Bacteria</taxon>
        <taxon>Pseudomonadati</taxon>
        <taxon>Bacteroidota</taxon>
        <taxon>Flavobacteriia</taxon>
        <taxon>Flavobacteriales</taxon>
        <taxon>Flavobacteriaceae</taxon>
        <taxon>Paenimyroides</taxon>
    </lineage>
</organism>
<accession>A0ABY5NRK1</accession>
<dbReference type="Pfam" id="PF13366">
    <property type="entry name" value="PDDEXK_3"/>
    <property type="match status" value="1"/>
</dbReference>